<dbReference type="OrthoDB" id="1662883at2759"/>
<feature type="compositionally biased region" description="Basic and acidic residues" evidence="4">
    <location>
        <begin position="664"/>
        <end position="675"/>
    </location>
</feature>
<evidence type="ECO:0000259" key="5">
    <source>
        <dbReference type="Pfam" id="PF07859"/>
    </source>
</evidence>
<dbReference type="PANTHER" id="PTHR48081">
    <property type="entry name" value="AB HYDROLASE SUPERFAMILY PROTEIN C4A8.06C"/>
    <property type="match status" value="1"/>
</dbReference>
<feature type="compositionally biased region" description="Basic and acidic residues" evidence="4">
    <location>
        <begin position="631"/>
        <end position="645"/>
    </location>
</feature>
<evidence type="ECO:0000256" key="1">
    <source>
        <dbReference type="ARBA" id="ARBA00010515"/>
    </source>
</evidence>
<sequence length="910" mass="101413">MPLNSLTRQAGIRIGPLLLETLVKHYLERIVKEHGDHITQLRQDELLYDEAFNIIKTFMEAATKHTIEELQEFSNTYVPSSPWSHVVRLRVPMSCCDDAATFLIQALGGEEATKRIVGGTKWWQVRGIKGIDAEWITAKKDYQEAKRRDEAHRKGNSEHARGEDSVDGQDGPAVYGPEMDAMRCILFAHGGGYYFGSIAQERYGIQRYARKINGRVFTINYRLSPQYPFPCAIHDLLAAYLFLIRPPEGASHRPVDPAHIVVAGDSAGGGLCIALLQILRDTGLPMPAGGVLISPWCDLTHSFPSIHINTATDVIPQYGLSFHKPSTLWPSPPEEYSAEMESMRSRILHALRRGYSRDAAPPAVDEGGHTPCRNHEFAVGQTGQTLHLGSTASLPTPGAAQRGQTISLRTTDGQVLTVHDQVHMYTTNDLLVHPLVSPALSYLGGLPPLLVIASEKEVLRDEIIYSAHKAAYPSRYHVNEEARKLYPPLKNIEQRFGPTKVHLQVYDDAAHTLPVLFSFTTPAKYCFRAIATFCKFVTGLPLVQPFAMDLPSPIAIPSSPDSVSEATHSGEDLRRPSPQVFRSNSSPTMRSHKLHEPHSPQGTEGQDTNPPSRGSLHTFRRRMKHPSLFFRSHDAHDSRSSRSDSMEPTDTGDVAGPRFGVRSPSHEDDGLRRAGEPSVYSNGLDTMIRERVSTLGVIRPLEPEDALTALQYPEELVGVISELTMRRYFDARAKFDKKFAKTTRSIDKKRRRNFNRAKNDTLKNMTQLQNFFAQEEHRAADATAKGVGEGLVLTGSLPWAWALDLDEKPPPSSIVSRRDTEEARRLAKIADQAVLSESSISGNNLWSLIVDFLTVVPDEDAHKHKHKDKRHEGQEAATMQEKHRSKFAWFDSKHRKAEGALKATSSREGG</sequence>
<feature type="compositionally biased region" description="Polar residues" evidence="4">
    <location>
        <begin position="580"/>
        <end position="589"/>
    </location>
</feature>
<dbReference type="PANTHER" id="PTHR48081:SF5">
    <property type="entry name" value="ALPHA_BETA HYDROLASE FOLD-3 DOMAIN-CONTAINING PROTEIN"/>
    <property type="match status" value="1"/>
</dbReference>
<evidence type="ECO:0000256" key="2">
    <source>
        <dbReference type="ARBA" id="ARBA00022801"/>
    </source>
</evidence>
<feature type="region of interest" description="Disordered" evidence="4">
    <location>
        <begin position="558"/>
        <end position="682"/>
    </location>
</feature>
<feature type="domain" description="Alpha/beta hydrolase fold-3" evidence="5">
    <location>
        <begin position="185"/>
        <end position="309"/>
    </location>
</feature>
<evidence type="ECO:0000256" key="3">
    <source>
        <dbReference type="PROSITE-ProRule" id="PRU10038"/>
    </source>
</evidence>
<dbReference type="Pfam" id="PF07859">
    <property type="entry name" value="Abhydrolase_3"/>
    <property type="match status" value="1"/>
</dbReference>
<protein>
    <recommendedName>
        <fullName evidence="5">Alpha/beta hydrolase fold-3 domain-containing protein</fullName>
    </recommendedName>
</protein>
<dbReference type="GO" id="GO:0016787">
    <property type="term" value="F:hydrolase activity"/>
    <property type="evidence" value="ECO:0007669"/>
    <property type="project" value="UniProtKB-KW"/>
</dbReference>
<comment type="similarity">
    <text evidence="1">Belongs to the 'GDXG' lipolytic enzyme family.</text>
</comment>
<dbReference type="SUPFAM" id="SSF53474">
    <property type="entry name" value="alpha/beta-Hydrolases"/>
    <property type="match status" value="1"/>
</dbReference>
<reference evidence="6 7" key="1">
    <citation type="journal article" date="2018" name="Sci. Rep.">
        <title>Genome sequence of the cauliflower mushroom Sparassis crispa (Hanabiratake) and its association with beneficial usage.</title>
        <authorList>
            <person name="Kiyama R."/>
            <person name="Furutani Y."/>
            <person name="Kawaguchi K."/>
            <person name="Nakanishi T."/>
        </authorList>
    </citation>
    <scope>NUCLEOTIDE SEQUENCE [LARGE SCALE GENOMIC DNA]</scope>
</reference>
<dbReference type="EMBL" id="BFAD01000003">
    <property type="protein sequence ID" value="GBE80664.1"/>
    <property type="molecule type" value="Genomic_DNA"/>
</dbReference>
<dbReference type="Gene3D" id="3.40.50.1820">
    <property type="entry name" value="alpha/beta hydrolase"/>
    <property type="match status" value="1"/>
</dbReference>
<evidence type="ECO:0000313" key="7">
    <source>
        <dbReference type="Proteomes" id="UP000287166"/>
    </source>
</evidence>
<dbReference type="PROSITE" id="PS01174">
    <property type="entry name" value="LIPASE_GDXG_SER"/>
    <property type="match status" value="1"/>
</dbReference>
<keyword evidence="2" id="KW-0378">Hydrolase</keyword>
<dbReference type="InterPro" id="IPR033140">
    <property type="entry name" value="Lipase_GDXG_put_SER_AS"/>
</dbReference>
<feature type="active site" evidence="3">
    <location>
        <position position="266"/>
    </location>
</feature>
<evidence type="ECO:0000256" key="4">
    <source>
        <dbReference type="SAM" id="MobiDB-lite"/>
    </source>
</evidence>
<dbReference type="InterPro" id="IPR029058">
    <property type="entry name" value="AB_hydrolase_fold"/>
</dbReference>
<name>A0A401GEP2_9APHY</name>
<feature type="compositionally biased region" description="Basic and acidic residues" evidence="4">
    <location>
        <begin position="146"/>
        <end position="164"/>
    </location>
</feature>
<feature type="compositionally biased region" description="Polar residues" evidence="4">
    <location>
        <begin position="600"/>
        <end position="612"/>
    </location>
</feature>
<proteinExistence type="inferred from homology"/>
<dbReference type="RefSeq" id="XP_027611577.1">
    <property type="nucleotide sequence ID" value="XM_027755776.1"/>
</dbReference>
<evidence type="ECO:0000313" key="6">
    <source>
        <dbReference type="EMBL" id="GBE80664.1"/>
    </source>
</evidence>
<accession>A0A401GEP2</accession>
<gene>
    <name evidence="6" type="ORF">SCP_0303830</name>
</gene>
<dbReference type="InterPro" id="IPR050300">
    <property type="entry name" value="GDXG_lipolytic_enzyme"/>
</dbReference>
<comment type="caution">
    <text evidence="6">The sequence shown here is derived from an EMBL/GenBank/DDBJ whole genome shotgun (WGS) entry which is preliminary data.</text>
</comment>
<organism evidence="6 7">
    <name type="scientific">Sparassis crispa</name>
    <dbReference type="NCBI Taxonomy" id="139825"/>
    <lineage>
        <taxon>Eukaryota</taxon>
        <taxon>Fungi</taxon>
        <taxon>Dikarya</taxon>
        <taxon>Basidiomycota</taxon>
        <taxon>Agaricomycotina</taxon>
        <taxon>Agaricomycetes</taxon>
        <taxon>Polyporales</taxon>
        <taxon>Sparassidaceae</taxon>
        <taxon>Sparassis</taxon>
    </lineage>
</organism>
<dbReference type="STRING" id="139825.A0A401GEP2"/>
<feature type="region of interest" description="Disordered" evidence="4">
    <location>
        <begin position="146"/>
        <end position="172"/>
    </location>
</feature>
<dbReference type="InParanoid" id="A0A401GEP2"/>
<dbReference type="GeneID" id="38777581"/>
<keyword evidence="7" id="KW-1185">Reference proteome</keyword>
<dbReference type="Proteomes" id="UP000287166">
    <property type="component" value="Unassembled WGS sequence"/>
</dbReference>
<dbReference type="InterPro" id="IPR013094">
    <property type="entry name" value="AB_hydrolase_3"/>
</dbReference>
<feature type="region of interest" description="Disordered" evidence="4">
    <location>
        <begin position="862"/>
        <end position="884"/>
    </location>
</feature>
<dbReference type="AlphaFoldDB" id="A0A401GEP2"/>